<evidence type="ECO:0000259" key="2">
    <source>
        <dbReference type="Pfam" id="PF00144"/>
    </source>
</evidence>
<dbReference type="AlphaFoldDB" id="A0A0E3UP36"/>
<dbReference type="PANTHER" id="PTHR46825">
    <property type="entry name" value="D-ALANYL-D-ALANINE-CARBOXYPEPTIDASE/ENDOPEPTIDASE AMPH"/>
    <property type="match status" value="1"/>
</dbReference>
<feature type="signal peptide" evidence="1">
    <location>
        <begin position="1"/>
        <end position="21"/>
    </location>
</feature>
<dbReference type="Proteomes" id="UP000033067">
    <property type="component" value="Chromosome"/>
</dbReference>
<proteinExistence type="predicted"/>
<feature type="domain" description="Beta-lactamase-related" evidence="2">
    <location>
        <begin position="31"/>
        <end position="339"/>
    </location>
</feature>
<organism evidence="3 4">
    <name type="scientific">Pseudoxanthomonas suwonensis</name>
    <dbReference type="NCBI Taxonomy" id="314722"/>
    <lineage>
        <taxon>Bacteria</taxon>
        <taxon>Pseudomonadati</taxon>
        <taxon>Pseudomonadota</taxon>
        <taxon>Gammaproteobacteria</taxon>
        <taxon>Lysobacterales</taxon>
        <taxon>Lysobacteraceae</taxon>
        <taxon>Pseudoxanthomonas</taxon>
    </lineage>
</organism>
<evidence type="ECO:0000313" key="4">
    <source>
        <dbReference type="Proteomes" id="UP000033067"/>
    </source>
</evidence>
<evidence type="ECO:0000256" key="1">
    <source>
        <dbReference type="SAM" id="SignalP"/>
    </source>
</evidence>
<dbReference type="PATRIC" id="fig|314722.6.peg.3049"/>
<dbReference type="Pfam" id="PF00144">
    <property type="entry name" value="Beta-lactamase"/>
    <property type="match status" value="1"/>
</dbReference>
<keyword evidence="4" id="KW-1185">Reference proteome</keyword>
<keyword evidence="1" id="KW-0732">Signal</keyword>
<dbReference type="Gene3D" id="3.40.710.10">
    <property type="entry name" value="DD-peptidase/beta-lactamase superfamily"/>
    <property type="match status" value="1"/>
</dbReference>
<dbReference type="EMBL" id="CP011144">
    <property type="protein sequence ID" value="AKC87711.1"/>
    <property type="molecule type" value="Genomic_DNA"/>
</dbReference>
<dbReference type="RefSeq" id="WP_052633322.1">
    <property type="nucleotide sequence ID" value="NZ_CP011144.1"/>
</dbReference>
<dbReference type="OrthoDB" id="9799367at2"/>
<protein>
    <submittedName>
        <fullName evidence="3">Beta-lactamase</fullName>
    </submittedName>
</protein>
<accession>A0A0E3UP36</accession>
<feature type="chain" id="PRO_5002413137" evidence="1">
    <location>
        <begin position="22"/>
        <end position="355"/>
    </location>
</feature>
<evidence type="ECO:0000313" key="3">
    <source>
        <dbReference type="EMBL" id="AKC87711.1"/>
    </source>
</evidence>
<dbReference type="InterPro" id="IPR001466">
    <property type="entry name" value="Beta-lactam-related"/>
</dbReference>
<name>A0A0E3UP36_9GAMM</name>
<sequence>MRVTGLFPLLALAALSAAATAPPTDPSTAVDALMRDYDGHVPGAAVLVLRDGRPLLRRGYGLADLEAGTAAGPETNYRLASITKQFTAAAILLLAEDGRLSLDDPVKRWLPSLPAAADAVTLRQLLAHTSGLVDYEDYVADDFPGQLRDADVLRILEDQDRTYFPPGSAYRYSNSGYALLALVVGEASGRDFASFLHERIFRPLGMDNTVAHQDGVDTVAHRAWGYSLADGRWTRTDQSRTSAVLGDGGIYSSIDDLARWDAALYDDRLLQPESLARMFSPATPTDEPDVPHYGFGWRLNGDSAWHSGESIGFRNAIVRWPGERLTVVVLSNRNGPRPYPLALEIARLFRDPAPP</sequence>
<dbReference type="SUPFAM" id="SSF56601">
    <property type="entry name" value="beta-lactamase/transpeptidase-like"/>
    <property type="match status" value="1"/>
</dbReference>
<dbReference type="InterPro" id="IPR050491">
    <property type="entry name" value="AmpC-like"/>
</dbReference>
<dbReference type="KEGG" id="psuw:WQ53_14060"/>
<reference evidence="3 4" key="1">
    <citation type="journal article" date="2015" name="Genome Announc.">
        <title>Complete Genome Sequence of Pseudoxanthomonas suwonensis Strain J1, a Cellulose-Degrading Bacterium Isolated from Leaf- and Wood-Enriched Soil.</title>
        <authorList>
            <person name="Hou L."/>
            <person name="Jiang J."/>
            <person name="Xu Z."/>
            <person name="Zhou Y."/>
            <person name="Leung F.C."/>
        </authorList>
    </citation>
    <scope>NUCLEOTIDE SEQUENCE [LARGE SCALE GENOMIC DNA]</scope>
    <source>
        <strain evidence="3 4">J1</strain>
    </source>
</reference>
<gene>
    <name evidence="3" type="ORF">WQ53_14060</name>
</gene>
<dbReference type="InterPro" id="IPR012338">
    <property type="entry name" value="Beta-lactam/transpept-like"/>
</dbReference>
<dbReference type="PANTHER" id="PTHR46825:SF9">
    <property type="entry name" value="BETA-LACTAMASE-RELATED DOMAIN-CONTAINING PROTEIN"/>
    <property type="match status" value="1"/>
</dbReference>